<dbReference type="EMBL" id="WJIE01000002">
    <property type="protein sequence ID" value="MRG91973.1"/>
    <property type="molecule type" value="Genomic_DNA"/>
</dbReference>
<dbReference type="Gene3D" id="3.40.50.1820">
    <property type="entry name" value="alpha/beta hydrolase"/>
    <property type="match status" value="1"/>
</dbReference>
<evidence type="ECO:0008006" key="3">
    <source>
        <dbReference type="Google" id="ProtNLM"/>
    </source>
</evidence>
<dbReference type="PROSITE" id="PS51257">
    <property type="entry name" value="PROKAR_LIPOPROTEIN"/>
    <property type="match status" value="1"/>
</dbReference>
<keyword evidence="2" id="KW-1185">Reference proteome</keyword>
<dbReference type="RefSeq" id="WP_153818818.1">
    <property type="nucleotide sequence ID" value="NZ_WJIE01000002.1"/>
</dbReference>
<dbReference type="InterPro" id="IPR029058">
    <property type="entry name" value="AB_hydrolase_fold"/>
</dbReference>
<reference evidence="1 2" key="1">
    <citation type="submission" date="2019-10" db="EMBL/GenBank/DDBJ databases">
        <title>A soil myxobacterium in the family Polyangiaceae.</title>
        <authorList>
            <person name="Li Y."/>
            <person name="Wang J."/>
        </authorList>
    </citation>
    <scope>NUCLEOTIDE SEQUENCE [LARGE SCALE GENOMIC DNA]</scope>
    <source>
        <strain evidence="1 2">DSM 14734</strain>
    </source>
</reference>
<protein>
    <recommendedName>
        <fullName evidence="3">Bacterial virulence factor lipase N-terminal domain-containing protein</fullName>
    </recommendedName>
</protein>
<dbReference type="Proteomes" id="UP000440224">
    <property type="component" value="Unassembled WGS sequence"/>
</dbReference>
<accession>A0A6N7PIR7</accession>
<dbReference type="AlphaFoldDB" id="A0A6N7PIR7"/>
<gene>
    <name evidence="1" type="ORF">GF068_08550</name>
</gene>
<sequence length="678" mass="72255">MRVLRPFSFALVFPGILAGLVGCGPAPGLQPEATSIWVAPASLAVPADASFFDHPWPSDLRLEDGRVPLEEFPNPRSVPILSQYISTMDRRLDGFSPAAAGYLRFDGPLDPKSLPHTPAEALSAAASVQLLDVDPGSPERGSRRLVSVQFRAEEGVYYPTNTLAFMPTLGFPLRPHTRYALVVTDAVRGAGGGAITKSVELAQVLGEVSAESDAAARAQVELAPAVTEIEAAGIPRASIVHLAVFRTNDPTEELFAARDHLRANVPAPVADPGKWVVGGTWDSRTEYIGLYGPSPNYQEGNLPFEKPSDGGDFRQENGGPAVVDTFDVRFSLTVPNSASCPMPPDGFPIVLYAHGTGGDFRSYVYDGTARSLADQCIATMGVDQIFHGRRPGAPKDGDTSRISLLFFNVNNVLAARTNSRQAALDEVQRARLFTESDVEVPASVSVTGQPIRFDGSRLMYFGHSQGGLNGPLFLAADDQARGGVLSGSSAVMAITLLHKTSPSPSIAQLVKTVFLSLKAEEEAELDLFHPALSLAQMLVDTTDPLHYAPRVALSPREGMAPKSIYMTEGVNPDGSGDSYSPTRGIEMHAIAMGLPLVEPSQFPIPELAWGGPGMVNISKLGLSGNLADGKATGVLAQWAVPEDTDGHFVIFRVQEARSQAAMFIRSLSEDPKGKVLLP</sequence>
<dbReference type="SUPFAM" id="SSF53474">
    <property type="entry name" value="alpha/beta-Hydrolases"/>
    <property type="match status" value="1"/>
</dbReference>
<evidence type="ECO:0000313" key="2">
    <source>
        <dbReference type="Proteomes" id="UP000440224"/>
    </source>
</evidence>
<name>A0A6N7PIR7_9BACT</name>
<dbReference type="OrthoDB" id="581066at2"/>
<proteinExistence type="predicted"/>
<comment type="caution">
    <text evidence="1">The sequence shown here is derived from an EMBL/GenBank/DDBJ whole genome shotgun (WGS) entry which is preliminary data.</text>
</comment>
<organism evidence="1 2">
    <name type="scientific">Polyangium spumosum</name>
    <dbReference type="NCBI Taxonomy" id="889282"/>
    <lineage>
        <taxon>Bacteria</taxon>
        <taxon>Pseudomonadati</taxon>
        <taxon>Myxococcota</taxon>
        <taxon>Polyangia</taxon>
        <taxon>Polyangiales</taxon>
        <taxon>Polyangiaceae</taxon>
        <taxon>Polyangium</taxon>
    </lineage>
</organism>
<evidence type="ECO:0000313" key="1">
    <source>
        <dbReference type="EMBL" id="MRG91973.1"/>
    </source>
</evidence>